<proteinExistence type="predicted"/>
<name>A0A1I7E9B8_9RHOB</name>
<dbReference type="InterPro" id="IPR036388">
    <property type="entry name" value="WH-like_DNA-bd_sf"/>
</dbReference>
<dbReference type="RefSeq" id="WP_027264009.1">
    <property type="nucleotide sequence ID" value="NZ_FPAW01000052.1"/>
</dbReference>
<sequence length="551" mass="60010">MSECLGTYLVVRLFGALSIGFSDGSQLRIPGGRQKALVALLASAPDMRRNRAWLIDKLWSDSDPVRGRANLRQLLHAVKQTFGAEFQDLFEVATDTIGLRPGCVELRGNPEDGELLEGFDLAQEGFEDWLRDQRQSVAGRAALFAQSVPQPTQTVLPRIVVWPFGEIAQAARSGIGDALAHEITSGFARSQLIDAISHFSARAVADGHGAPMSSADSLKADYAVTGQCRQINDSLTVSVTLYDLTAQRAIWSDTHKIGFRGFLAGDDTLVGHVVGQSLRLIMSRSVAASVTIPLPRLQAHSLMMSGVSLMHAFEYPYFRRAEAQLREVARRCRGHSEPLAWLAQWHLLRVFQKWSPDPEEDRRQARAAIAAALDLNPVCPLSLAIDGNIHTILYGDFESAARRFSAAQAINPSSAMINHLASVLATFRGEGTEAVRLTERAYALSPRDPRQPFFQTLSAGSYVVGGRYGQAVEMAEASLRRNPNHLSAHRCRVIGLQLGGREVEARTAAAELLLVDPGLTVSNYLRDHPAGQSDLGNRLGDALKKAGIPAN</sequence>
<dbReference type="eggNOG" id="COG5616">
    <property type="taxonomic scope" value="Bacteria"/>
</dbReference>
<accession>A0A1I7E9B8</accession>
<evidence type="ECO:0000313" key="2">
    <source>
        <dbReference type="Proteomes" id="UP000182466"/>
    </source>
</evidence>
<dbReference type="STRING" id="999627.SAMN05216236_15216"/>
<dbReference type="eggNOG" id="COG3629">
    <property type="taxonomic scope" value="Bacteria"/>
</dbReference>
<protein>
    <submittedName>
        <fullName evidence="1">Uncharacterized protein</fullName>
    </submittedName>
</protein>
<dbReference type="Gene3D" id="1.25.40.10">
    <property type="entry name" value="Tetratricopeptide repeat domain"/>
    <property type="match status" value="1"/>
</dbReference>
<dbReference type="InterPro" id="IPR011990">
    <property type="entry name" value="TPR-like_helical_dom_sf"/>
</dbReference>
<reference evidence="1 2" key="1">
    <citation type="submission" date="2016-10" db="EMBL/GenBank/DDBJ databases">
        <authorList>
            <person name="de Groot N.N."/>
        </authorList>
    </citation>
    <scope>NUCLEOTIDE SEQUENCE [LARGE SCALE GENOMIC DNA]</scope>
    <source>
        <strain evidence="1 2">CGMCC 1.10959</strain>
    </source>
</reference>
<dbReference type="SUPFAM" id="SSF46894">
    <property type="entry name" value="C-terminal effector domain of the bipartite response regulators"/>
    <property type="match status" value="1"/>
</dbReference>
<dbReference type="GO" id="GO:0006355">
    <property type="term" value="P:regulation of DNA-templated transcription"/>
    <property type="evidence" value="ECO:0007669"/>
    <property type="project" value="InterPro"/>
</dbReference>
<dbReference type="GO" id="GO:0003677">
    <property type="term" value="F:DNA binding"/>
    <property type="evidence" value="ECO:0007669"/>
    <property type="project" value="InterPro"/>
</dbReference>
<dbReference type="Proteomes" id="UP000182466">
    <property type="component" value="Unassembled WGS sequence"/>
</dbReference>
<dbReference type="AlphaFoldDB" id="A0A1I7E9B8"/>
<dbReference type="OrthoDB" id="54411at2"/>
<dbReference type="Gene3D" id="1.10.10.10">
    <property type="entry name" value="Winged helix-like DNA-binding domain superfamily/Winged helix DNA-binding domain"/>
    <property type="match status" value="1"/>
</dbReference>
<gene>
    <name evidence="1" type="ORF">SAMN05216236_15216</name>
</gene>
<dbReference type="SUPFAM" id="SSF48452">
    <property type="entry name" value="TPR-like"/>
    <property type="match status" value="1"/>
</dbReference>
<dbReference type="InterPro" id="IPR016032">
    <property type="entry name" value="Sig_transdc_resp-reg_C-effctor"/>
</dbReference>
<evidence type="ECO:0000313" key="1">
    <source>
        <dbReference type="EMBL" id="SFU20556.1"/>
    </source>
</evidence>
<dbReference type="EMBL" id="FPAW01000052">
    <property type="protein sequence ID" value="SFU20556.1"/>
    <property type="molecule type" value="Genomic_DNA"/>
</dbReference>
<organism evidence="1 2">
    <name type="scientific">Sedimentitalea nanhaiensis</name>
    <dbReference type="NCBI Taxonomy" id="999627"/>
    <lineage>
        <taxon>Bacteria</taxon>
        <taxon>Pseudomonadati</taxon>
        <taxon>Pseudomonadota</taxon>
        <taxon>Alphaproteobacteria</taxon>
        <taxon>Rhodobacterales</taxon>
        <taxon>Paracoccaceae</taxon>
        <taxon>Sedimentitalea</taxon>
    </lineage>
</organism>
<dbReference type="eggNOG" id="COG0457">
    <property type="taxonomic scope" value="Bacteria"/>
</dbReference>
<keyword evidence="2" id="KW-1185">Reference proteome</keyword>